<dbReference type="EMBL" id="WMBA01000003">
    <property type="protein sequence ID" value="MTD52960.1"/>
    <property type="molecule type" value="Genomic_DNA"/>
</dbReference>
<reference evidence="2 3" key="1">
    <citation type="submission" date="2019-11" db="EMBL/GenBank/DDBJ databases">
        <title>Draft genome of Amycolatopsis RM579.</title>
        <authorList>
            <person name="Duangmal K."/>
            <person name="Mingma R."/>
        </authorList>
    </citation>
    <scope>NUCLEOTIDE SEQUENCE [LARGE SCALE GENOMIC DNA]</scope>
    <source>
        <strain evidence="2 3">RM579</strain>
    </source>
</reference>
<proteinExistence type="predicted"/>
<evidence type="ECO:0008006" key="4">
    <source>
        <dbReference type="Google" id="ProtNLM"/>
    </source>
</evidence>
<evidence type="ECO:0000313" key="2">
    <source>
        <dbReference type="EMBL" id="MTD52960.1"/>
    </source>
</evidence>
<dbReference type="Gene3D" id="2.40.50.140">
    <property type="entry name" value="Nucleic acid-binding proteins"/>
    <property type="match status" value="1"/>
</dbReference>
<evidence type="ECO:0000313" key="3">
    <source>
        <dbReference type="Proteomes" id="UP000440096"/>
    </source>
</evidence>
<evidence type="ECO:0000256" key="1">
    <source>
        <dbReference type="SAM" id="MobiDB-lite"/>
    </source>
</evidence>
<protein>
    <recommendedName>
        <fullName evidence="4">NfeD-like C-terminal domain-containing protein</fullName>
    </recommendedName>
</protein>
<keyword evidence="3" id="KW-1185">Reference proteome</keyword>
<accession>A0A6N7Z084</accession>
<organism evidence="2 3">
    <name type="scientific">Amycolatopsis pithecellobii</name>
    <dbReference type="NCBI Taxonomy" id="664692"/>
    <lineage>
        <taxon>Bacteria</taxon>
        <taxon>Bacillati</taxon>
        <taxon>Actinomycetota</taxon>
        <taxon>Actinomycetes</taxon>
        <taxon>Pseudonocardiales</taxon>
        <taxon>Pseudonocardiaceae</taxon>
        <taxon>Amycolatopsis</taxon>
    </lineage>
</organism>
<dbReference type="OrthoDB" id="4559810at2"/>
<feature type="region of interest" description="Disordered" evidence="1">
    <location>
        <begin position="1"/>
        <end position="21"/>
    </location>
</feature>
<comment type="caution">
    <text evidence="2">The sequence shown here is derived from an EMBL/GenBank/DDBJ whole genome shotgun (WGS) entry which is preliminary data.</text>
</comment>
<dbReference type="AlphaFoldDB" id="A0A6N7Z084"/>
<dbReference type="Proteomes" id="UP000440096">
    <property type="component" value="Unassembled WGS sequence"/>
</dbReference>
<gene>
    <name evidence="2" type="ORF">GKO32_03070</name>
</gene>
<name>A0A6N7Z084_9PSEU</name>
<dbReference type="InterPro" id="IPR012340">
    <property type="entry name" value="NA-bd_OB-fold"/>
</dbReference>
<sequence>MVGRVGELIHPTRGQDGPGEVRVKVRGGTEIFLAWSEQPLRPGTSVLIVGSRGARAVDVVPWSDLPDPR</sequence>